<dbReference type="AlphaFoldDB" id="A0A2T0B8H4"/>
<evidence type="ECO:0000256" key="5">
    <source>
        <dbReference type="ARBA" id="ARBA00023136"/>
    </source>
</evidence>
<evidence type="ECO:0000259" key="9">
    <source>
        <dbReference type="Pfam" id="PF12704"/>
    </source>
</evidence>
<feature type="domain" description="ABC3 transporter permease C-terminal" evidence="8">
    <location>
        <begin position="234"/>
        <end position="349"/>
    </location>
</feature>
<proteinExistence type="inferred from homology"/>
<dbReference type="Pfam" id="PF02687">
    <property type="entry name" value="FtsX"/>
    <property type="match status" value="1"/>
</dbReference>
<evidence type="ECO:0000256" key="1">
    <source>
        <dbReference type="ARBA" id="ARBA00004651"/>
    </source>
</evidence>
<feature type="domain" description="MacB-like periplasmic core" evidence="9">
    <location>
        <begin position="15"/>
        <end position="191"/>
    </location>
</feature>
<comment type="caution">
    <text evidence="10">The sequence shown here is derived from an EMBL/GenBank/DDBJ whole genome shotgun (WGS) entry which is preliminary data.</text>
</comment>
<dbReference type="RefSeq" id="WP_106062737.1">
    <property type="nucleotide sequence ID" value="NZ_PVXO01000009.1"/>
</dbReference>
<dbReference type="InterPro" id="IPR050250">
    <property type="entry name" value="Macrolide_Exporter_MacB"/>
</dbReference>
<dbReference type="EMBL" id="PVXO01000009">
    <property type="protein sequence ID" value="PRR80186.1"/>
    <property type="molecule type" value="Genomic_DNA"/>
</dbReference>
<evidence type="ECO:0000313" key="10">
    <source>
        <dbReference type="EMBL" id="PRR80186.1"/>
    </source>
</evidence>
<comment type="similarity">
    <text evidence="6">Belongs to the ABC-4 integral membrane protein family.</text>
</comment>
<feature type="transmembrane region" description="Helical" evidence="7">
    <location>
        <begin position="283"/>
        <end position="305"/>
    </location>
</feature>
<dbReference type="GO" id="GO:0016787">
    <property type="term" value="F:hydrolase activity"/>
    <property type="evidence" value="ECO:0007669"/>
    <property type="project" value="UniProtKB-KW"/>
</dbReference>
<name>A0A2T0B8H4_9CLOT</name>
<keyword evidence="2" id="KW-1003">Cell membrane</keyword>
<dbReference type="EC" id="3.6.3.-" evidence="10"/>
<dbReference type="PANTHER" id="PTHR30572">
    <property type="entry name" value="MEMBRANE COMPONENT OF TRANSPORTER-RELATED"/>
    <property type="match status" value="1"/>
</dbReference>
<protein>
    <submittedName>
        <fullName evidence="10">Macrolide export ATP-binding/permease protein MacB</fullName>
        <ecNumber evidence="10">3.6.3.-</ecNumber>
    </submittedName>
</protein>
<evidence type="ECO:0000256" key="7">
    <source>
        <dbReference type="SAM" id="Phobius"/>
    </source>
</evidence>
<dbReference type="PANTHER" id="PTHR30572:SF4">
    <property type="entry name" value="ABC TRANSPORTER PERMEASE YTRF"/>
    <property type="match status" value="1"/>
</dbReference>
<keyword evidence="11" id="KW-1185">Reference proteome</keyword>
<accession>A0A2T0B8H4</accession>
<keyword evidence="4 7" id="KW-1133">Transmembrane helix</keyword>
<evidence type="ECO:0000256" key="4">
    <source>
        <dbReference type="ARBA" id="ARBA00022989"/>
    </source>
</evidence>
<feature type="transmembrane region" description="Helical" evidence="7">
    <location>
        <begin position="317"/>
        <end position="338"/>
    </location>
</feature>
<keyword evidence="3 7" id="KW-0812">Transmembrane</keyword>
<keyword evidence="5 7" id="KW-0472">Membrane</keyword>
<feature type="transmembrane region" description="Helical" evidence="7">
    <location>
        <begin position="230"/>
        <end position="255"/>
    </location>
</feature>
<reference evidence="10 11" key="1">
    <citation type="submission" date="2018-03" db="EMBL/GenBank/DDBJ databases">
        <title>Genome sequence of Clostridium liquoris DSM 100320.</title>
        <authorList>
            <person name="Poehlein A."/>
            <person name="Daniel R."/>
        </authorList>
    </citation>
    <scope>NUCLEOTIDE SEQUENCE [LARGE SCALE GENOMIC DNA]</scope>
    <source>
        <strain evidence="10 11">DSM 100320</strain>
    </source>
</reference>
<dbReference type="Proteomes" id="UP000239706">
    <property type="component" value="Unassembled WGS sequence"/>
</dbReference>
<feature type="transmembrane region" description="Helical" evidence="7">
    <location>
        <begin position="12"/>
        <end position="35"/>
    </location>
</feature>
<organism evidence="10 11">
    <name type="scientific">Clostridium liquoris</name>
    <dbReference type="NCBI Taxonomy" id="1289519"/>
    <lineage>
        <taxon>Bacteria</taxon>
        <taxon>Bacillati</taxon>
        <taxon>Bacillota</taxon>
        <taxon>Clostridia</taxon>
        <taxon>Eubacteriales</taxon>
        <taxon>Clostridiaceae</taxon>
        <taxon>Clostridium</taxon>
    </lineage>
</organism>
<comment type="subcellular location">
    <subcellularLocation>
        <location evidence="1">Cell membrane</location>
        <topology evidence="1">Multi-pass membrane protein</topology>
    </subcellularLocation>
</comment>
<gene>
    <name evidence="10" type="primary">macB_1</name>
    <name evidence="10" type="ORF">CLLI_05700</name>
</gene>
<sequence length="356" mass="40923">MNYLLYNFKVRKYPTIFLIFGIFISISILSFNISYTESLKNKDKILSLQESDYSLFTIGSTKQLNTIENHILNLSDKSYVNLSIPVSTTKNKDYTLVGVRFSDLQTYKPDIVNGSFFSKNQSNSNEKIAIVGSLLKKQIYKRNKTQYIKIKNEEFRVIGINKTINDINSIFIPMKTFFHMYGTEQIINIKILAANKLIKEQSYYKNIIKMMSEDSSLIDLKSESYNLSNYILTFISFLILIIAIINTINFTAFWIDERKKEIAIRKTVGATNSDIKKLIFNEILALSFTALILSIIVQSIIYFIINKLLILDFYLSISLKNLFLSSIVSIFISVISSLPAYTKSTKIEPAVILKEE</sequence>
<dbReference type="GO" id="GO:0022857">
    <property type="term" value="F:transmembrane transporter activity"/>
    <property type="evidence" value="ECO:0007669"/>
    <property type="project" value="TreeGrafter"/>
</dbReference>
<evidence type="ECO:0000256" key="3">
    <source>
        <dbReference type="ARBA" id="ARBA00022692"/>
    </source>
</evidence>
<dbReference type="GO" id="GO:0005886">
    <property type="term" value="C:plasma membrane"/>
    <property type="evidence" value="ECO:0007669"/>
    <property type="project" value="UniProtKB-SubCell"/>
</dbReference>
<dbReference type="Pfam" id="PF12704">
    <property type="entry name" value="MacB_PCD"/>
    <property type="match status" value="1"/>
</dbReference>
<keyword evidence="10" id="KW-0067">ATP-binding</keyword>
<evidence type="ECO:0000259" key="8">
    <source>
        <dbReference type="Pfam" id="PF02687"/>
    </source>
</evidence>
<evidence type="ECO:0000256" key="6">
    <source>
        <dbReference type="ARBA" id="ARBA00038076"/>
    </source>
</evidence>
<keyword evidence="10" id="KW-0378">Hydrolase</keyword>
<keyword evidence="10" id="KW-0547">Nucleotide-binding</keyword>
<evidence type="ECO:0000313" key="11">
    <source>
        <dbReference type="Proteomes" id="UP000239706"/>
    </source>
</evidence>
<dbReference type="GO" id="GO:0005524">
    <property type="term" value="F:ATP binding"/>
    <property type="evidence" value="ECO:0007669"/>
    <property type="project" value="UniProtKB-KW"/>
</dbReference>
<dbReference type="InterPro" id="IPR025857">
    <property type="entry name" value="MacB_PCD"/>
</dbReference>
<dbReference type="InterPro" id="IPR003838">
    <property type="entry name" value="ABC3_permease_C"/>
</dbReference>
<evidence type="ECO:0000256" key="2">
    <source>
        <dbReference type="ARBA" id="ARBA00022475"/>
    </source>
</evidence>
<dbReference type="OrthoDB" id="1887135at2"/>